<feature type="transmembrane region" description="Helical" evidence="1">
    <location>
        <begin position="60"/>
        <end position="79"/>
    </location>
</feature>
<dbReference type="EMBL" id="BAFE01000007">
    <property type="protein sequence ID" value="GAB47287.1"/>
    <property type="molecule type" value="Genomic_DNA"/>
</dbReference>
<dbReference type="Proteomes" id="UP000004367">
    <property type="component" value="Unassembled WGS sequence"/>
</dbReference>
<evidence type="ECO:0000313" key="3">
    <source>
        <dbReference type="Proteomes" id="UP000004367"/>
    </source>
</evidence>
<sequence>MDRTSDLTRHRCRSVRFSPTFVATLAVVVGCGAVARVLGLGYMNTPDVLGYDFGQTPGAYLAYEFLFIGAMCALACGVVTRATYAWQRRSARPRIARRDVMALAALVVLLSTVWLLMP</sequence>
<reference evidence="2 3" key="1">
    <citation type="submission" date="2012-02" db="EMBL/GenBank/DDBJ databases">
        <title>Whole genome shotgun sequence of Mobilicoccus pelagius NBRC 104925.</title>
        <authorList>
            <person name="Yoshida Y."/>
            <person name="Hosoyama A."/>
            <person name="Tsuchikane K."/>
            <person name="Katsumata H."/>
            <person name="Yamazaki S."/>
            <person name="Fujita N."/>
        </authorList>
    </citation>
    <scope>NUCLEOTIDE SEQUENCE [LARGE SCALE GENOMIC DNA]</scope>
    <source>
        <strain evidence="2 3">NBRC 104925</strain>
    </source>
</reference>
<keyword evidence="1" id="KW-1133">Transmembrane helix</keyword>
<accession>H5UNH9</accession>
<keyword evidence="3" id="KW-1185">Reference proteome</keyword>
<gene>
    <name evidence="2" type="ORF">MOPEL_007_01030</name>
</gene>
<proteinExistence type="predicted"/>
<dbReference type="AlphaFoldDB" id="H5UNH9"/>
<keyword evidence="1" id="KW-0472">Membrane</keyword>
<keyword evidence="1" id="KW-0812">Transmembrane</keyword>
<evidence type="ECO:0000313" key="2">
    <source>
        <dbReference type="EMBL" id="GAB47287.1"/>
    </source>
</evidence>
<dbReference type="PROSITE" id="PS51257">
    <property type="entry name" value="PROKAR_LIPOPROTEIN"/>
    <property type="match status" value="1"/>
</dbReference>
<dbReference type="RefSeq" id="WP_009481185.1">
    <property type="nucleotide sequence ID" value="NZ_BAFE01000007.1"/>
</dbReference>
<dbReference type="OrthoDB" id="9950669at2"/>
<evidence type="ECO:0000256" key="1">
    <source>
        <dbReference type="SAM" id="Phobius"/>
    </source>
</evidence>
<feature type="transmembrane region" description="Helical" evidence="1">
    <location>
        <begin position="100"/>
        <end position="117"/>
    </location>
</feature>
<organism evidence="2 3">
    <name type="scientific">Mobilicoccus pelagius NBRC 104925</name>
    <dbReference type="NCBI Taxonomy" id="1089455"/>
    <lineage>
        <taxon>Bacteria</taxon>
        <taxon>Bacillati</taxon>
        <taxon>Actinomycetota</taxon>
        <taxon>Actinomycetes</taxon>
        <taxon>Micrococcales</taxon>
        <taxon>Dermatophilaceae</taxon>
        <taxon>Mobilicoccus</taxon>
    </lineage>
</organism>
<feature type="transmembrane region" description="Helical" evidence="1">
    <location>
        <begin position="21"/>
        <end position="40"/>
    </location>
</feature>
<comment type="caution">
    <text evidence="2">The sequence shown here is derived from an EMBL/GenBank/DDBJ whole genome shotgun (WGS) entry which is preliminary data.</text>
</comment>
<protein>
    <submittedName>
        <fullName evidence="2">Uncharacterized protein</fullName>
    </submittedName>
</protein>
<name>H5UNH9_9MICO</name>